<dbReference type="SMART" id="SM00382">
    <property type="entry name" value="AAA"/>
    <property type="match status" value="1"/>
</dbReference>
<dbReference type="GO" id="GO:0016887">
    <property type="term" value="F:ATP hydrolysis activity"/>
    <property type="evidence" value="ECO:0007669"/>
    <property type="project" value="InterPro"/>
</dbReference>
<dbReference type="PROSITE" id="PS50893">
    <property type="entry name" value="ABC_TRANSPORTER_2"/>
    <property type="match status" value="1"/>
</dbReference>
<dbReference type="AlphaFoldDB" id="A0A0C2JJE6"/>
<evidence type="ECO:0000256" key="1">
    <source>
        <dbReference type="ARBA" id="ARBA00004202"/>
    </source>
</evidence>
<dbReference type="SUPFAM" id="SSF52540">
    <property type="entry name" value="P-loop containing nucleoside triphosphate hydrolases"/>
    <property type="match status" value="1"/>
</dbReference>
<dbReference type="PANTHER" id="PTHR42771:SF2">
    <property type="entry name" value="IRON(3+)-HYDROXAMATE IMPORT ATP-BINDING PROTEIN FHUC"/>
    <property type="match status" value="1"/>
</dbReference>
<evidence type="ECO:0000256" key="8">
    <source>
        <dbReference type="ARBA" id="ARBA00023065"/>
    </source>
</evidence>
<dbReference type="CDD" id="cd03214">
    <property type="entry name" value="ABC_Iron-Siderophores_B12_Hemin"/>
    <property type="match status" value="1"/>
</dbReference>
<keyword evidence="2" id="KW-0813">Transport</keyword>
<comment type="caution">
    <text evidence="11">The sequence shown here is derived from an EMBL/GenBank/DDBJ whole genome shotgun (WGS) entry which is preliminary data.</text>
</comment>
<dbReference type="InterPro" id="IPR003593">
    <property type="entry name" value="AAA+_ATPase"/>
</dbReference>
<dbReference type="InterPro" id="IPR017871">
    <property type="entry name" value="ABC_transporter-like_CS"/>
</dbReference>
<accession>A0A0C2JJE6</accession>
<sequence length="267" mass="28342">MTRAPAATPTLTAADLSLGYRTGLVVDEVSVALPPERVTAIVGPNGCGKTTLLRGLARLLRPRGGAVLLAGTDVSRLPARSLARQLGMLPQQPVAPDGITAADLIARGRHPHQRWFRQFSDADAEAVSAAMAATGVTELADRPLDELSGGQRQRAWIALALAQDPDVMLLDEPTTYLDLAHQIDVLELLTDVDTRSGRTIVLVLHDLDLAGRYADHLVVMKDGAIAAQGPPSEVVTAETVESVFSLPCVVISDPLTGTPIVLPRPRR</sequence>
<keyword evidence="9" id="KW-0472">Membrane</keyword>
<evidence type="ECO:0000256" key="3">
    <source>
        <dbReference type="ARBA" id="ARBA00022475"/>
    </source>
</evidence>
<organism evidence="11 12">
    <name type="scientific">Streptomonospora alba</name>
    <dbReference type="NCBI Taxonomy" id="183763"/>
    <lineage>
        <taxon>Bacteria</taxon>
        <taxon>Bacillati</taxon>
        <taxon>Actinomycetota</taxon>
        <taxon>Actinomycetes</taxon>
        <taxon>Streptosporangiales</taxon>
        <taxon>Nocardiopsidaceae</taxon>
        <taxon>Streptomonospora</taxon>
    </lineage>
</organism>
<protein>
    <recommendedName>
        <fullName evidence="10">ABC transporter domain-containing protein</fullName>
    </recommendedName>
</protein>
<dbReference type="GO" id="GO:0006826">
    <property type="term" value="P:iron ion transport"/>
    <property type="evidence" value="ECO:0007669"/>
    <property type="project" value="UniProtKB-KW"/>
</dbReference>
<dbReference type="STRING" id="183763.LP52_09290"/>
<dbReference type="InterPro" id="IPR027417">
    <property type="entry name" value="P-loop_NTPase"/>
</dbReference>
<evidence type="ECO:0000256" key="9">
    <source>
        <dbReference type="ARBA" id="ARBA00023136"/>
    </source>
</evidence>
<feature type="domain" description="ABC transporter" evidence="10">
    <location>
        <begin position="11"/>
        <end position="247"/>
    </location>
</feature>
<dbReference type="Gene3D" id="3.40.50.300">
    <property type="entry name" value="P-loop containing nucleotide triphosphate hydrolases"/>
    <property type="match status" value="1"/>
</dbReference>
<comment type="subcellular location">
    <subcellularLocation>
        <location evidence="1">Cell membrane</location>
        <topology evidence="1">Peripheral membrane protein</topology>
    </subcellularLocation>
</comment>
<dbReference type="InterPro" id="IPR003439">
    <property type="entry name" value="ABC_transporter-like_ATP-bd"/>
</dbReference>
<dbReference type="RefSeq" id="WP_040272498.1">
    <property type="nucleotide sequence ID" value="NZ_JROO01000016.1"/>
</dbReference>
<dbReference type="Pfam" id="PF00005">
    <property type="entry name" value="ABC_tran"/>
    <property type="match status" value="1"/>
</dbReference>
<evidence type="ECO:0000256" key="5">
    <source>
        <dbReference type="ARBA" id="ARBA00022741"/>
    </source>
</evidence>
<keyword evidence="4" id="KW-0410">Iron transport</keyword>
<gene>
    <name evidence="11" type="ORF">LP52_09290</name>
</gene>
<dbReference type="InterPro" id="IPR051535">
    <property type="entry name" value="Siderophore_ABC-ATPase"/>
</dbReference>
<proteinExistence type="predicted"/>
<keyword evidence="3" id="KW-1003">Cell membrane</keyword>
<dbReference type="PROSITE" id="PS00211">
    <property type="entry name" value="ABC_TRANSPORTER_1"/>
    <property type="match status" value="1"/>
</dbReference>
<evidence type="ECO:0000256" key="6">
    <source>
        <dbReference type="ARBA" id="ARBA00022840"/>
    </source>
</evidence>
<evidence type="ECO:0000313" key="11">
    <source>
        <dbReference type="EMBL" id="KIH99055.1"/>
    </source>
</evidence>
<dbReference type="EMBL" id="JROO01000016">
    <property type="protein sequence ID" value="KIH99055.1"/>
    <property type="molecule type" value="Genomic_DNA"/>
</dbReference>
<dbReference type="Proteomes" id="UP000031675">
    <property type="component" value="Unassembled WGS sequence"/>
</dbReference>
<reference evidence="12" key="1">
    <citation type="journal article" date="2015" name="Chem. Biol.">
        <title>Structure, bioactivity, and resistance mechanism of streptomonomicin, an unusual lasso Peptide from an understudied halophilic actinomycete.</title>
        <authorList>
            <person name="Metelev M."/>
            <person name="Tietz J.I."/>
            <person name="Melby J.O."/>
            <person name="Blair P.M."/>
            <person name="Zhu L."/>
            <person name="Livnat I."/>
            <person name="Severinov K."/>
            <person name="Mitchell D.A."/>
        </authorList>
    </citation>
    <scope>NUCLEOTIDE SEQUENCE [LARGE SCALE GENOMIC DNA]</scope>
    <source>
        <strain evidence="12">YIM 90003</strain>
    </source>
</reference>
<dbReference type="FunFam" id="3.40.50.300:FF:000134">
    <property type="entry name" value="Iron-enterobactin ABC transporter ATP-binding protein"/>
    <property type="match status" value="1"/>
</dbReference>
<dbReference type="OrthoDB" id="3475572at2"/>
<evidence type="ECO:0000256" key="7">
    <source>
        <dbReference type="ARBA" id="ARBA00023004"/>
    </source>
</evidence>
<evidence type="ECO:0000313" key="12">
    <source>
        <dbReference type="Proteomes" id="UP000031675"/>
    </source>
</evidence>
<dbReference type="GO" id="GO:0005886">
    <property type="term" value="C:plasma membrane"/>
    <property type="evidence" value="ECO:0007669"/>
    <property type="project" value="UniProtKB-SubCell"/>
</dbReference>
<keyword evidence="12" id="KW-1185">Reference proteome</keyword>
<keyword evidence="6" id="KW-0067">ATP-binding</keyword>
<keyword evidence="5" id="KW-0547">Nucleotide-binding</keyword>
<keyword evidence="7" id="KW-0408">Iron</keyword>
<dbReference type="GO" id="GO:0005524">
    <property type="term" value="F:ATP binding"/>
    <property type="evidence" value="ECO:0007669"/>
    <property type="project" value="UniProtKB-KW"/>
</dbReference>
<dbReference type="PANTHER" id="PTHR42771">
    <property type="entry name" value="IRON(3+)-HYDROXAMATE IMPORT ATP-BINDING PROTEIN FHUC"/>
    <property type="match status" value="1"/>
</dbReference>
<evidence type="ECO:0000259" key="10">
    <source>
        <dbReference type="PROSITE" id="PS50893"/>
    </source>
</evidence>
<evidence type="ECO:0000256" key="2">
    <source>
        <dbReference type="ARBA" id="ARBA00022448"/>
    </source>
</evidence>
<evidence type="ECO:0000256" key="4">
    <source>
        <dbReference type="ARBA" id="ARBA00022496"/>
    </source>
</evidence>
<name>A0A0C2JJE6_9ACTN</name>
<keyword evidence="8" id="KW-0406">Ion transport</keyword>